<dbReference type="SUPFAM" id="SSF53271">
    <property type="entry name" value="PRTase-like"/>
    <property type="match status" value="1"/>
</dbReference>
<feature type="domain" description="Double zinc ribbon" evidence="3">
    <location>
        <begin position="16"/>
        <end position="82"/>
    </location>
</feature>
<reference evidence="4" key="1">
    <citation type="submission" date="2022-12" db="EMBL/GenBank/DDBJ databases">
        <title>Paracoccus onchidii sp. nov., isolated from a marine invertebrate from the South China Sea.</title>
        <authorList>
            <person name="Xu S."/>
            <person name="Liu Z."/>
            <person name="Xu Y."/>
        </authorList>
    </citation>
    <scope>NUCLEOTIDE SEQUENCE</scope>
    <source>
        <strain evidence="4">Z330</strain>
    </source>
</reference>
<evidence type="ECO:0000256" key="1">
    <source>
        <dbReference type="ARBA" id="ARBA00008007"/>
    </source>
</evidence>
<dbReference type="Gene3D" id="3.40.50.2020">
    <property type="match status" value="1"/>
</dbReference>
<comment type="similarity">
    <text evidence="1">Belongs to the ComF/GntX family.</text>
</comment>
<comment type="caution">
    <text evidence="4">The sequence shown here is derived from an EMBL/GenBank/DDBJ whole genome shotgun (WGS) entry which is preliminary data.</text>
</comment>
<dbReference type="PANTHER" id="PTHR47505:SF1">
    <property type="entry name" value="DNA UTILIZATION PROTEIN YHGH"/>
    <property type="match status" value="1"/>
</dbReference>
<feature type="domain" description="Phosphoribosyltransferase" evidence="2">
    <location>
        <begin position="176"/>
        <end position="253"/>
    </location>
</feature>
<name>A0ABT4ZBQ5_9RHOB</name>
<dbReference type="InterPro" id="IPR029057">
    <property type="entry name" value="PRTase-like"/>
</dbReference>
<dbReference type="PANTHER" id="PTHR47505">
    <property type="entry name" value="DNA UTILIZATION PROTEIN YHGH"/>
    <property type="match status" value="1"/>
</dbReference>
<accession>A0ABT4ZBQ5</accession>
<evidence type="ECO:0000259" key="3">
    <source>
        <dbReference type="Pfam" id="PF18912"/>
    </source>
</evidence>
<organism evidence="4 5">
    <name type="scientific">Paracoccus onchidii</name>
    <dbReference type="NCBI Taxonomy" id="3017813"/>
    <lineage>
        <taxon>Bacteria</taxon>
        <taxon>Pseudomonadati</taxon>
        <taxon>Pseudomonadota</taxon>
        <taxon>Alphaproteobacteria</taxon>
        <taxon>Rhodobacterales</taxon>
        <taxon>Paracoccaceae</taxon>
        <taxon>Paracoccus</taxon>
    </lineage>
</organism>
<dbReference type="Pfam" id="PF18912">
    <property type="entry name" value="DZR_2"/>
    <property type="match status" value="1"/>
</dbReference>
<keyword evidence="5" id="KW-1185">Reference proteome</keyword>
<dbReference type="Proteomes" id="UP001165641">
    <property type="component" value="Unassembled WGS sequence"/>
</dbReference>
<dbReference type="InterPro" id="IPR000836">
    <property type="entry name" value="PRTase_dom"/>
</dbReference>
<protein>
    <submittedName>
        <fullName evidence="4">ComF family protein</fullName>
    </submittedName>
</protein>
<evidence type="ECO:0000259" key="2">
    <source>
        <dbReference type="Pfam" id="PF00156"/>
    </source>
</evidence>
<dbReference type="InterPro" id="IPR044005">
    <property type="entry name" value="DZR_2"/>
</dbReference>
<dbReference type="InterPro" id="IPR051910">
    <property type="entry name" value="ComF/GntX_DNA_util-trans"/>
</dbReference>
<proteinExistence type="inferred from homology"/>
<evidence type="ECO:0000313" key="4">
    <source>
        <dbReference type="EMBL" id="MDB6176801.1"/>
    </source>
</evidence>
<sequence>MGVEHRGLRAALKGALSLLYPPQCIGCGEPVAAGTGNGGDLCPECWRDMQFIIGCACSRCGVPLPDDGIETPDEALLCDDCLRTDPPWRQGRAAFVYSGTGRKLVLALKHGDRPDLAPHLAGWLTQAARPLIRQDMIVAPVPLHMRRLLKRRYNQAGLLSRHLAVSAGLEHAPNLLIRKRNTNPQDRRSVTERFANQQDAMIVNPRLGDLSRGRAVLLIDDVMTSGATLSACAEALQEAGSGPISVAVLARAAKDD</sequence>
<gene>
    <name evidence="4" type="ORF">PAF17_04685</name>
</gene>
<evidence type="ECO:0000313" key="5">
    <source>
        <dbReference type="Proteomes" id="UP001165641"/>
    </source>
</evidence>
<dbReference type="EMBL" id="JAQBIE010000004">
    <property type="protein sequence ID" value="MDB6176801.1"/>
    <property type="molecule type" value="Genomic_DNA"/>
</dbReference>
<dbReference type="Pfam" id="PF00156">
    <property type="entry name" value="Pribosyltran"/>
    <property type="match status" value="1"/>
</dbReference>
<dbReference type="CDD" id="cd06223">
    <property type="entry name" value="PRTases_typeI"/>
    <property type="match status" value="1"/>
</dbReference>
<dbReference type="RefSeq" id="WP_271887924.1">
    <property type="nucleotide sequence ID" value="NZ_JAQBIE010000004.1"/>
</dbReference>